<keyword evidence="1" id="KW-0812">Transmembrane</keyword>
<reference evidence="3 4" key="2">
    <citation type="submission" date="2019-09" db="EMBL/GenBank/DDBJ databases">
        <title>Mesorhizobium sp. MaA-C15 isolated from Microcystis aeruginosa.</title>
        <authorList>
            <person name="Jeong S.E."/>
            <person name="Jin H.M."/>
            <person name="Jeon C.O."/>
        </authorList>
    </citation>
    <scope>NUCLEOTIDE SEQUENCE [LARGE SCALE GENOMIC DNA]</scope>
    <source>
        <strain evidence="3 4">MaA-C15</strain>
    </source>
</reference>
<dbReference type="Gene3D" id="1.10.3730.20">
    <property type="match status" value="2"/>
</dbReference>
<feature type="domain" description="EamA" evidence="2">
    <location>
        <begin position="145"/>
        <end position="277"/>
    </location>
</feature>
<feature type="transmembrane region" description="Helical" evidence="1">
    <location>
        <begin position="144"/>
        <end position="161"/>
    </location>
</feature>
<evidence type="ECO:0000256" key="1">
    <source>
        <dbReference type="SAM" id="Phobius"/>
    </source>
</evidence>
<sequence length="280" mass="29289">MTATVFAAVLLAAAMHATWNALLKVRLDRFAAVSLMSFGMGVAVLPALPFVDVPSGITWMWIAISVVLHIGYNYFLARAYETGDLGQAYPLARGTAPLLTTVGGLVLIGEVPGAIAVGGILLLCAGTFVMSLRGGSLQGFGGRPVVYALLTSVFIAGYTLADGSGARSASTAISYIVWLFVLEGIAAIASCFMIRGTKTIRIMLPEWKICLFAGLLSALGYGIVIWAMTKAPIAAVAALRESSILFAMVLSVVMLGETMTRWRVAAALLIVGGVVALRLG</sequence>
<dbReference type="Pfam" id="PF00892">
    <property type="entry name" value="EamA"/>
    <property type="match status" value="2"/>
</dbReference>
<dbReference type="OrthoDB" id="9783707at2"/>
<organism evidence="3 4">
    <name type="scientific">Neoaquamicrobium microcysteis</name>
    <dbReference type="NCBI Taxonomy" id="2682781"/>
    <lineage>
        <taxon>Bacteria</taxon>
        <taxon>Pseudomonadati</taxon>
        <taxon>Pseudomonadota</taxon>
        <taxon>Alphaproteobacteria</taxon>
        <taxon>Hyphomicrobiales</taxon>
        <taxon>Phyllobacteriaceae</taxon>
        <taxon>Neoaquamicrobium</taxon>
    </lineage>
</organism>
<feature type="transmembrane region" description="Helical" evidence="1">
    <location>
        <begin position="262"/>
        <end position="279"/>
    </location>
</feature>
<keyword evidence="1" id="KW-0472">Membrane</keyword>
<proteinExistence type="predicted"/>
<protein>
    <submittedName>
        <fullName evidence="3">EamA family transporter</fullName>
    </submittedName>
</protein>
<feature type="transmembrane region" description="Helical" evidence="1">
    <location>
        <begin position="173"/>
        <end position="195"/>
    </location>
</feature>
<accession>A0A5D4GVC8</accession>
<evidence type="ECO:0000259" key="2">
    <source>
        <dbReference type="Pfam" id="PF00892"/>
    </source>
</evidence>
<dbReference type="RefSeq" id="WP_148916008.1">
    <property type="nucleotide sequence ID" value="NZ_VSZS01000066.1"/>
</dbReference>
<dbReference type="Proteomes" id="UP000323258">
    <property type="component" value="Unassembled WGS sequence"/>
</dbReference>
<dbReference type="EMBL" id="VSZS01000066">
    <property type="protein sequence ID" value="TYR30470.1"/>
    <property type="molecule type" value="Genomic_DNA"/>
</dbReference>
<feature type="transmembrane region" description="Helical" evidence="1">
    <location>
        <begin position="233"/>
        <end position="255"/>
    </location>
</feature>
<gene>
    <name evidence="3" type="ORF">FY036_17270</name>
</gene>
<evidence type="ECO:0000313" key="4">
    <source>
        <dbReference type="Proteomes" id="UP000323258"/>
    </source>
</evidence>
<evidence type="ECO:0000313" key="3">
    <source>
        <dbReference type="EMBL" id="TYR30470.1"/>
    </source>
</evidence>
<dbReference type="InterPro" id="IPR000620">
    <property type="entry name" value="EamA_dom"/>
</dbReference>
<keyword evidence="4" id="KW-1185">Reference proteome</keyword>
<feature type="transmembrane region" description="Helical" evidence="1">
    <location>
        <begin position="30"/>
        <end position="51"/>
    </location>
</feature>
<name>A0A5D4GVC8_9HYPH</name>
<dbReference type="AlphaFoldDB" id="A0A5D4GVC8"/>
<feature type="transmembrane region" description="Helical" evidence="1">
    <location>
        <begin position="88"/>
        <end position="108"/>
    </location>
</feature>
<keyword evidence="1" id="KW-1133">Transmembrane helix</keyword>
<dbReference type="InterPro" id="IPR037185">
    <property type="entry name" value="EmrE-like"/>
</dbReference>
<feature type="transmembrane region" description="Helical" evidence="1">
    <location>
        <begin position="57"/>
        <end position="76"/>
    </location>
</feature>
<reference evidence="3 4" key="1">
    <citation type="submission" date="2019-08" db="EMBL/GenBank/DDBJ databases">
        <authorList>
            <person name="Seo Y.L."/>
        </authorList>
    </citation>
    <scope>NUCLEOTIDE SEQUENCE [LARGE SCALE GENOMIC DNA]</scope>
    <source>
        <strain evidence="3 4">MaA-C15</strain>
    </source>
</reference>
<dbReference type="SUPFAM" id="SSF103481">
    <property type="entry name" value="Multidrug resistance efflux transporter EmrE"/>
    <property type="match status" value="2"/>
</dbReference>
<feature type="transmembrane region" description="Helical" evidence="1">
    <location>
        <begin position="114"/>
        <end position="132"/>
    </location>
</feature>
<comment type="caution">
    <text evidence="3">The sequence shown here is derived from an EMBL/GenBank/DDBJ whole genome shotgun (WGS) entry which is preliminary data.</text>
</comment>
<dbReference type="GO" id="GO:0016020">
    <property type="term" value="C:membrane"/>
    <property type="evidence" value="ECO:0007669"/>
    <property type="project" value="InterPro"/>
</dbReference>
<feature type="transmembrane region" description="Helical" evidence="1">
    <location>
        <begin position="6"/>
        <end position="23"/>
    </location>
</feature>
<feature type="domain" description="EamA" evidence="2">
    <location>
        <begin position="8"/>
        <end position="131"/>
    </location>
</feature>
<feature type="transmembrane region" description="Helical" evidence="1">
    <location>
        <begin position="207"/>
        <end position="227"/>
    </location>
</feature>